<accession>A0AAD9JF42</accession>
<evidence type="ECO:0000256" key="6">
    <source>
        <dbReference type="RuleBase" id="RU361218"/>
    </source>
</evidence>
<comment type="similarity">
    <text evidence="2 6">Belongs to the tetraspanin (TM4SF) family.</text>
</comment>
<comment type="subcellular location">
    <subcellularLocation>
        <location evidence="1 6">Membrane</location>
        <topology evidence="1 6">Multi-pass membrane protein</topology>
    </subcellularLocation>
</comment>
<sequence>MSPRCRGLSLEVYGDLVSIIGICLFGIGIWLGKVKGQYDSINDTLTAPVILAVILGLFMMIFAFMGLIGAIKEQIFLLKIWRMSSENKVYVGKWTKRLRWRTFPDSNRKHRINTSITKSSKDGFVQGAFRSKKSFTATFDTMSFFTIAIIVFLGQVIIGILAFIYREEFKCCGLNGANNWQRNELYSCDSEDPIKACGVPDSCCKVFTEGCGQGLRNQSSSEKLEDVVFEKGCTTKFRVWMEKHLDIVGATALGLSLLHVLGIFFTYFFITAVQDRVWLFKYRKRYYDN</sequence>
<feature type="transmembrane region" description="Helical" evidence="6">
    <location>
        <begin position="247"/>
        <end position="273"/>
    </location>
</feature>
<feature type="transmembrane region" description="Helical" evidence="6">
    <location>
        <begin position="12"/>
        <end position="30"/>
    </location>
</feature>
<dbReference type="GO" id="GO:0005886">
    <property type="term" value="C:plasma membrane"/>
    <property type="evidence" value="ECO:0007669"/>
    <property type="project" value="TreeGrafter"/>
</dbReference>
<reference evidence="7" key="1">
    <citation type="journal article" date="2023" name="Mol. Biol. Evol.">
        <title>Third-Generation Sequencing Reveals the Adaptive Role of the Epigenome in Three Deep-Sea Polychaetes.</title>
        <authorList>
            <person name="Perez M."/>
            <person name="Aroh O."/>
            <person name="Sun Y."/>
            <person name="Lan Y."/>
            <person name="Juniper S.K."/>
            <person name="Young C.R."/>
            <person name="Angers B."/>
            <person name="Qian P.Y."/>
        </authorList>
    </citation>
    <scope>NUCLEOTIDE SEQUENCE</scope>
    <source>
        <strain evidence="7">P08H-3</strain>
    </source>
</reference>
<dbReference type="PROSITE" id="PS00421">
    <property type="entry name" value="TM4_1"/>
    <property type="match status" value="1"/>
</dbReference>
<keyword evidence="8" id="KW-1185">Reference proteome</keyword>
<dbReference type="PIRSF" id="PIRSF002419">
    <property type="entry name" value="Tetraspanin"/>
    <property type="match status" value="1"/>
</dbReference>
<keyword evidence="5 6" id="KW-0472">Membrane</keyword>
<dbReference type="SUPFAM" id="SSF48652">
    <property type="entry name" value="Tetraspanin"/>
    <property type="match status" value="1"/>
</dbReference>
<gene>
    <name evidence="7" type="ORF">LSH36_349g01012</name>
</gene>
<dbReference type="Gene3D" id="1.10.1450.10">
    <property type="entry name" value="Tetraspanin"/>
    <property type="match status" value="1"/>
</dbReference>
<dbReference type="PANTHER" id="PTHR19282:SF544">
    <property type="entry name" value="TETRASPANIN"/>
    <property type="match status" value="1"/>
</dbReference>
<feature type="transmembrane region" description="Helical" evidence="6">
    <location>
        <begin position="50"/>
        <end position="71"/>
    </location>
</feature>
<evidence type="ECO:0000256" key="2">
    <source>
        <dbReference type="ARBA" id="ARBA00006840"/>
    </source>
</evidence>
<organism evidence="7 8">
    <name type="scientific">Paralvinella palmiformis</name>
    <dbReference type="NCBI Taxonomy" id="53620"/>
    <lineage>
        <taxon>Eukaryota</taxon>
        <taxon>Metazoa</taxon>
        <taxon>Spiralia</taxon>
        <taxon>Lophotrochozoa</taxon>
        <taxon>Annelida</taxon>
        <taxon>Polychaeta</taxon>
        <taxon>Sedentaria</taxon>
        <taxon>Canalipalpata</taxon>
        <taxon>Terebellida</taxon>
        <taxon>Terebelliformia</taxon>
        <taxon>Alvinellidae</taxon>
        <taxon>Paralvinella</taxon>
    </lineage>
</organism>
<keyword evidence="3 6" id="KW-0812">Transmembrane</keyword>
<dbReference type="Pfam" id="PF00335">
    <property type="entry name" value="Tetraspanin"/>
    <property type="match status" value="2"/>
</dbReference>
<dbReference type="AlphaFoldDB" id="A0AAD9JF42"/>
<dbReference type="InterPro" id="IPR008952">
    <property type="entry name" value="Tetraspanin_EC2_sf"/>
</dbReference>
<dbReference type="InterPro" id="IPR018503">
    <property type="entry name" value="Tetraspanin_CS"/>
</dbReference>
<dbReference type="InterPro" id="IPR018499">
    <property type="entry name" value="Tetraspanin/Peripherin"/>
</dbReference>
<dbReference type="EMBL" id="JAODUP010000349">
    <property type="protein sequence ID" value="KAK2151831.1"/>
    <property type="molecule type" value="Genomic_DNA"/>
</dbReference>
<evidence type="ECO:0000256" key="4">
    <source>
        <dbReference type="ARBA" id="ARBA00022989"/>
    </source>
</evidence>
<evidence type="ECO:0000313" key="7">
    <source>
        <dbReference type="EMBL" id="KAK2151831.1"/>
    </source>
</evidence>
<feature type="transmembrane region" description="Helical" evidence="6">
    <location>
        <begin position="142"/>
        <end position="165"/>
    </location>
</feature>
<keyword evidence="4 6" id="KW-1133">Transmembrane helix</keyword>
<dbReference type="PRINTS" id="PR00259">
    <property type="entry name" value="TMFOUR"/>
</dbReference>
<protein>
    <recommendedName>
        <fullName evidence="6">Tetraspanin</fullName>
    </recommendedName>
</protein>
<proteinExistence type="inferred from homology"/>
<dbReference type="Proteomes" id="UP001208570">
    <property type="component" value="Unassembled WGS sequence"/>
</dbReference>
<name>A0AAD9JF42_9ANNE</name>
<evidence type="ECO:0000256" key="5">
    <source>
        <dbReference type="ARBA" id="ARBA00023136"/>
    </source>
</evidence>
<evidence type="ECO:0000256" key="1">
    <source>
        <dbReference type="ARBA" id="ARBA00004141"/>
    </source>
</evidence>
<dbReference type="PANTHER" id="PTHR19282">
    <property type="entry name" value="TETRASPANIN"/>
    <property type="match status" value="1"/>
</dbReference>
<evidence type="ECO:0000256" key="3">
    <source>
        <dbReference type="ARBA" id="ARBA00022692"/>
    </source>
</evidence>
<evidence type="ECO:0000313" key="8">
    <source>
        <dbReference type="Proteomes" id="UP001208570"/>
    </source>
</evidence>
<comment type="caution">
    <text evidence="7">The sequence shown here is derived from an EMBL/GenBank/DDBJ whole genome shotgun (WGS) entry which is preliminary data.</text>
</comment>
<dbReference type="InterPro" id="IPR000301">
    <property type="entry name" value="Tetraspanin_animals"/>
</dbReference>